<name>A0A8J3XCA6_9ACTN</name>
<keyword evidence="2" id="KW-0812">Transmembrane</keyword>
<dbReference type="AlphaFoldDB" id="A0A8J3XCA6"/>
<reference evidence="3 4" key="1">
    <citation type="submission" date="2021-01" db="EMBL/GenBank/DDBJ databases">
        <title>Whole genome shotgun sequence of Planotetraspora phitsanulokensis NBRC 104273.</title>
        <authorList>
            <person name="Komaki H."/>
            <person name="Tamura T."/>
        </authorList>
    </citation>
    <scope>NUCLEOTIDE SEQUENCE [LARGE SCALE GENOMIC DNA]</scope>
    <source>
        <strain evidence="3 4">NBRC 104273</strain>
    </source>
</reference>
<comment type="caution">
    <text evidence="3">The sequence shown here is derived from an EMBL/GenBank/DDBJ whole genome shotgun (WGS) entry which is preliminary data.</text>
</comment>
<evidence type="ECO:0000256" key="2">
    <source>
        <dbReference type="SAM" id="Phobius"/>
    </source>
</evidence>
<evidence type="ECO:0000313" key="3">
    <source>
        <dbReference type="EMBL" id="GII35917.1"/>
    </source>
</evidence>
<dbReference type="EMBL" id="BOOP01000003">
    <property type="protein sequence ID" value="GII35917.1"/>
    <property type="molecule type" value="Genomic_DNA"/>
</dbReference>
<keyword evidence="2" id="KW-0472">Membrane</keyword>
<organism evidence="3 4">
    <name type="scientific">Planotetraspora phitsanulokensis</name>
    <dbReference type="NCBI Taxonomy" id="575192"/>
    <lineage>
        <taxon>Bacteria</taxon>
        <taxon>Bacillati</taxon>
        <taxon>Actinomycetota</taxon>
        <taxon>Actinomycetes</taxon>
        <taxon>Streptosporangiales</taxon>
        <taxon>Streptosporangiaceae</taxon>
        <taxon>Planotetraspora</taxon>
    </lineage>
</organism>
<sequence>MDTCTAQVITVAVGVVGHAAIVLGVKGPQVRDSLQREPELPSSVCESGPDDN</sequence>
<dbReference type="Proteomes" id="UP000622547">
    <property type="component" value="Unassembled WGS sequence"/>
</dbReference>
<evidence type="ECO:0000256" key="1">
    <source>
        <dbReference type="SAM" id="MobiDB-lite"/>
    </source>
</evidence>
<keyword evidence="4" id="KW-1185">Reference proteome</keyword>
<proteinExistence type="predicted"/>
<evidence type="ECO:0000313" key="4">
    <source>
        <dbReference type="Proteomes" id="UP000622547"/>
    </source>
</evidence>
<keyword evidence="2" id="KW-1133">Transmembrane helix</keyword>
<feature type="region of interest" description="Disordered" evidence="1">
    <location>
        <begin position="31"/>
        <end position="52"/>
    </location>
</feature>
<protein>
    <submittedName>
        <fullName evidence="3">Uncharacterized protein</fullName>
    </submittedName>
</protein>
<accession>A0A8J3XCA6</accession>
<feature type="transmembrane region" description="Helical" evidence="2">
    <location>
        <begin position="6"/>
        <end position="25"/>
    </location>
</feature>
<gene>
    <name evidence="3" type="ORF">Pph01_09200</name>
</gene>